<feature type="compositionally biased region" description="Low complexity" evidence="21">
    <location>
        <begin position="60"/>
        <end position="72"/>
    </location>
</feature>
<organism evidence="24 25">
    <name type="scientific">Scheffersomyces spartinae</name>
    <dbReference type="NCBI Taxonomy" id="45513"/>
    <lineage>
        <taxon>Eukaryota</taxon>
        <taxon>Fungi</taxon>
        <taxon>Dikarya</taxon>
        <taxon>Ascomycota</taxon>
        <taxon>Saccharomycotina</taxon>
        <taxon>Pichiomycetes</taxon>
        <taxon>Debaryomycetaceae</taxon>
        <taxon>Scheffersomyces</taxon>
    </lineage>
</organism>
<feature type="transmembrane region" description="Helical" evidence="20">
    <location>
        <begin position="712"/>
        <end position="736"/>
    </location>
</feature>
<evidence type="ECO:0000256" key="13">
    <source>
        <dbReference type="ARBA" id="ARBA00023136"/>
    </source>
</evidence>
<feature type="binding site" evidence="18">
    <location>
        <position position="1069"/>
    </location>
    <ligand>
        <name>ATP</name>
        <dbReference type="ChEBI" id="CHEBI:30616"/>
    </ligand>
</feature>
<keyword evidence="10 20" id="KW-1278">Translocase</keyword>
<evidence type="ECO:0000313" key="25">
    <source>
        <dbReference type="Proteomes" id="UP000790833"/>
    </source>
</evidence>
<feature type="binding site" evidence="18">
    <location>
        <position position="1272"/>
    </location>
    <ligand>
        <name>ATP</name>
        <dbReference type="ChEBI" id="CHEBI:30616"/>
    </ligand>
</feature>
<feature type="region of interest" description="Disordered" evidence="21">
    <location>
        <begin position="1"/>
        <end position="123"/>
    </location>
</feature>
<feature type="transmembrane region" description="Helical" evidence="20">
    <location>
        <begin position="1503"/>
        <end position="1523"/>
    </location>
</feature>
<dbReference type="FunFam" id="3.40.1110.10:FF:000048">
    <property type="entry name" value="Phospholipid-transporting ATPase"/>
    <property type="match status" value="1"/>
</dbReference>
<evidence type="ECO:0000256" key="16">
    <source>
        <dbReference type="ARBA" id="ARBA00050913"/>
    </source>
</evidence>
<comment type="caution">
    <text evidence="24">The sequence shown here is derived from an EMBL/GenBank/DDBJ whole genome shotgun (WGS) entry which is preliminary data.</text>
</comment>
<comment type="similarity">
    <text evidence="3 20">Belongs to the cation transport ATPase (P-type) (TC 3.A.3) family. Type IV subfamily.</text>
</comment>
<feature type="binding site" evidence="19">
    <location>
        <position position="1302"/>
    </location>
    <ligand>
        <name>Mg(2+)</name>
        <dbReference type="ChEBI" id="CHEBI:18420"/>
    </ligand>
</feature>
<evidence type="ECO:0000256" key="4">
    <source>
        <dbReference type="ARBA" id="ARBA00022448"/>
    </source>
</evidence>
<feature type="transmembrane region" description="Helical" evidence="20">
    <location>
        <begin position="763"/>
        <end position="782"/>
    </location>
</feature>
<evidence type="ECO:0000256" key="15">
    <source>
        <dbReference type="ARBA" id="ARBA00049128"/>
    </source>
</evidence>
<dbReference type="SFLD" id="SFLDG00002">
    <property type="entry name" value="C1.7:_P-type_atpase_like"/>
    <property type="match status" value="1"/>
</dbReference>
<comment type="catalytic activity">
    <reaction evidence="15">
        <text>a 1,2-diacyl-sn-glycero-3-phosphoethanolamine(out) + ATP + H2O = a 1,2-diacyl-sn-glycero-3-phosphoethanolamine(in) + ADP + phosphate + H(+)</text>
        <dbReference type="Rhea" id="RHEA:66132"/>
        <dbReference type="ChEBI" id="CHEBI:15377"/>
        <dbReference type="ChEBI" id="CHEBI:15378"/>
        <dbReference type="ChEBI" id="CHEBI:30616"/>
        <dbReference type="ChEBI" id="CHEBI:43474"/>
        <dbReference type="ChEBI" id="CHEBI:64612"/>
        <dbReference type="ChEBI" id="CHEBI:456216"/>
    </reaction>
    <physiologicalReaction direction="left-to-right" evidence="15">
        <dbReference type="Rhea" id="RHEA:66133"/>
    </physiologicalReaction>
</comment>
<feature type="binding site" evidence="18">
    <location>
        <position position="1150"/>
    </location>
    <ligand>
        <name>ATP</name>
        <dbReference type="ChEBI" id="CHEBI:30616"/>
    </ligand>
</feature>
<reference evidence="24" key="1">
    <citation type="submission" date="2021-03" db="EMBL/GenBank/DDBJ databases">
        <authorList>
            <person name="Palmer J.M."/>
        </authorList>
    </citation>
    <scope>NUCLEOTIDE SEQUENCE</scope>
    <source>
        <strain evidence="24">ARV_011</strain>
    </source>
</reference>
<feature type="compositionally biased region" description="Polar residues" evidence="21">
    <location>
        <begin position="73"/>
        <end position="85"/>
    </location>
</feature>
<keyword evidence="5 20" id="KW-0812">Transmembrane</keyword>
<feature type="compositionally biased region" description="Polar residues" evidence="21">
    <location>
        <begin position="49"/>
        <end position="59"/>
    </location>
</feature>
<feature type="compositionally biased region" description="Basic and acidic residues" evidence="21">
    <location>
        <begin position="271"/>
        <end position="282"/>
    </location>
</feature>
<evidence type="ECO:0000256" key="19">
    <source>
        <dbReference type="PIRSR" id="PIRSR606539-3"/>
    </source>
</evidence>
<dbReference type="GO" id="GO:0005886">
    <property type="term" value="C:plasma membrane"/>
    <property type="evidence" value="ECO:0007669"/>
    <property type="project" value="TreeGrafter"/>
</dbReference>
<dbReference type="GO" id="GO:0000287">
    <property type="term" value="F:magnesium ion binding"/>
    <property type="evidence" value="ECO:0007669"/>
    <property type="project" value="UniProtKB-UniRule"/>
</dbReference>
<dbReference type="GO" id="GO:0016887">
    <property type="term" value="F:ATP hydrolysis activity"/>
    <property type="evidence" value="ECO:0007669"/>
    <property type="project" value="InterPro"/>
</dbReference>
<dbReference type="FunFam" id="3.40.50.1000:FF:000108">
    <property type="entry name" value="Phospholipid-transporting ATPase"/>
    <property type="match status" value="1"/>
</dbReference>
<feature type="region of interest" description="Disordered" evidence="21">
    <location>
        <begin position="1744"/>
        <end position="1765"/>
    </location>
</feature>
<feature type="compositionally biased region" description="Polar residues" evidence="21">
    <location>
        <begin position="25"/>
        <end position="42"/>
    </location>
</feature>
<dbReference type="SUPFAM" id="SSF81665">
    <property type="entry name" value="Calcium ATPase, transmembrane domain M"/>
    <property type="match status" value="1"/>
</dbReference>
<feature type="region of interest" description="Disordered" evidence="21">
    <location>
        <begin position="1644"/>
        <end position="1672"/>
    </location>
</feature>
<dbReference type="Pfam" id="PF16212">
    <property type="entry name" value="PhoLip_ATPase_C"/>
    <property type="match status" value="1"/>
</dbReference>
<dbReference type="InterPro" id="IPR006539">
    <property type="entry name" value="P-type_ATPase_IV"/>
</dbReference>
<feature type="compositionally biased region" description="Polar residues" evidence="21">
    <location>
        <begin position="1"/>
        <end position="17"/>
    </location>
</feature>
<dbReference type="GO" id="GO:0005524">
    <property type="term" value="F:ATP binding"/>
    <property type="evidence" value="ECO:0007669"/>
    <property type="project" value="UniProtKB-UniRule"/>
</dbReference>
<feature type="binding site" evidence="18">
    <location>
        <position position="1033"/>
    </location>
    <ligand>
        <name>ATP</name>
        <dbReference type="ChEBI" id="CHEBI:30616"/>
    </ligand>
</feature>
<comment type="cofactor">
    <cofactor evidence="1 19">
        <name>Mg(2+)</name>
        <dbReference type="ChEBI" id="CHEBI:18420"/>
    </cofactor>
</comment>
<evidence type="ECO:0000256" key="14">
    <source>
        <dbReference type="ARBA" id="ARBA00034036"/>
    </source>
</evidence>
<dbReference type="Pfam" id="PF16209">
    <property type="entry name" value="PhoLip_ATPase_N"/>
    <property type="match status" value="1"/>
</dbReference>
<feature type="region of interest" description="Disordered" evidence="21">
    <location>
        <begin position="478"/>
        <end position="499"/>
    </location>
</feature>
<dbReference type="InterPro" id="IPR001757">
    <property type="entry name" value="P_typ_ATPase"/>
</dbReference>
<feature type="binding site" evidence="19">
    <location>
        <position position="1298"/>
    </location>
    <ligand>
        <name>Mg(2+)</name>
        <dbReference type="ChEBI" id="CHEBI:18420"/>
    </ligand>
</feature>
<keyword evidence="11 20" id="KW-1133">Transmembrane helix</keyword>
<evidence type="ECO:0000256" key="11">
    <source>
        <dbReference type="ARBA" id="ARBA00022989"/>
    </source>
</evidence>
<keyword evidence="8 18" id="KW-0067">ATP-binding</keyword>
<feature type="binding site" evidence="18">
    <location>
        <position position="830"/>
    </location>
    <ligand>
        <name>ATP</name>
        <dbReference type="ChEBI" id="CHEBI:30616"/>
    </ligand>
</feature>
<dbReference type="InterPro" id="IPR023214">
    <property type="entry name" value="HAD_sf"/>
</dbReference>
<dbReference type="InterPro" id="IPR018303">
    <property type="entry name" value="ATPase_P-typ_P_site"/>
</dbReference>
<dbReference type="GO" id="GO:0140346">
    <property type="term" value="F:phosphatidylserine flippase activity"/>
    <property type="evidence" value="ECO:0007669"/>
    <property type="project" value="UniProtKB-ARBA"/>
</dbReference>
<accession>A0A9P7VC02</accession>
<dbReference type="InterPro" id="IPR044492">
    <property type="entry name" value="P_typ_ATPase_HD_dom"/>
</dbReference>
<evidence type="ECO:0000256" key="17">
    <source>
        <dbReference type="PIRSR" id="PIRSR606539-1"/>
    </source>
</evidence>
<dbReference type="SUPFAM" id="SSF81653">
    <property type="entry name" value="Calcium ATPase, transduction domain A"/>
    <property type="match status" value="1"/>
</dbReference>
<keyword evidence="12" id="KW-0445">Lipid transport</keyword>
<dbReference type="PRINTS" id="PR00119">
    <property type="entry name" value="CATATPASE"/>
</dbReference>
<evidence type="ECO:0000256" key="10">
    <source>
        <dbReference type="ARBA" id="ARBA00022967"/>
    </source>
</evidence>
<dbReference type="InterPro" id="IPR032631">
    <property type="entry name" value="P-type_ATPase_N"/>
</dbReference>
<dbReference type="EMBL" id="JAHMUF010000004">
    <property type="protein sequence ID" value="KAG7195248.1"/>
    <property type="molecule type" value="Genomic_DNA"/>
</dbReference>
<comment type="catalytic activity">
    <reaction evidence="16">
        <text>a beta-D-glucosyl-(1&lt;-&gt;1')-N-acylsphing-4-enine(out) + ATP + H2O = a beta-D-glucosyl-(1&lt;-&gt;1')-N-acylsphing-4-enine(in) + ADP + phosphate + H(+)</text>
        <dbReference type="Rhea" id="RHEA:66036"/>
        <dbReference type="ChEBI" id="CHEBI:15377"/>
        <dbReference type="ChEBI" id="CHEBI:15378"/>
        <dbReference type="ChEBI" id="CHEBI:22801"/>
        <dbReference type="ChEBI" id="CHEBI:30616"/>
        <dbReference type="ChEBI" id="CHEBI:43474"/>
        <dbReference type="ChEBI" id="CHEBI:456216"/>
    </reaction>
    <physiologicalReaction direction="left-to-right" evidence="16">
        <dbReference type="Rhea" id="RHEA:66037"/>
    </physiologicalReaction>
</comment>
<dbReference type="Proteomes" id="UP000790833">
    <property type="component" value="Unassembled WGS sequence"/>
</dbReference>
<keyword evidence="9 19" id="KW-0460">Magnesium</keyword>
<feature type="binding site" evidence="18">
    <location>
        <position position="963"/>
    </location>
    <ligand>
        <name>ATP</name>
        <dbReference type="ChEBI" id="CHEBI:30616"/>
    </ligand>
</feature>
<feature type="compositionally biased region" description="Acidic residues" evidence="21">
    <location>
        <begin position="258"/>
        <end position="270"/>
    </location>
</feature>
<dbReference type="InterPro" id="IPR036412">
    <property type="entry name" value="HAD-like_sf"/>
</dbReference>
<feature type="transmembrane region" description="Helical" evidence="20">
    <location>
        <begin position="364"/>
        <end position="383"/>
    </location>
</feature>
<dbReference type="GeneID" id="66117148"/>
<dbReference type="SUPFAM" id="SSF81660">
    <property type="entry name" value="Metal cation-transporting ATPase, ATP-binding domain N"/>
    <property type="match status" value="1"/>
</dbReference>
<feature type="binding site" evidence="18">
    <location>
        <position position="1149"/>
    </location>
    <ligand>
        <name>ATP</name>
        <dbReference type="ChEBI" id="CHEBI:30616"/>
    </ligand>
</feature>
<protein>
    <recommendedName>
        <fullName evidence="20">Phospholipid-transporting ATPase</fullName>
        <ecNumber evidence="20">7.6.2.1</ecNumber>
    </recommendedName>
</protein>
<feature type="binding site" evidence="19">
    <location>
        <position position="828"/>
    </location>
    <ligand>
        <name>Mg(2+)</name>
        <dbReference type="ChEBI" id="CHEBI:18420"/>
    </ligand>
</feature>
<feature type="domain" description="P-type ATPase N-terminal" evidence="22">
    <location>
        <begin position="311"/>
        <end position="364"/>
    </location>
</feature>
<dbReference type="GO" id="GO:0140351">
    <property type="term" value="F:glycosylceramide flippase activity"/>
    <property type="evidence" value="ECO:0007669"/>
    <property type="project" value="UniProtKB-ARBA"/>
</dbReference>
<proteinExistence type="inferred from homology"/>
<dbReference type="Gene3D" id="3.40.50.1000">
    <property type="entry name" value="HAD superfamily/HAD-like"/>
    <property type="match status" value="1"/>
</dbReference>
<feature type="transmembrane region" description="Helical" evidence="20">
    <location>
        <begin position="1476"/>
        <end position="1496"/>
    </location>
</feature>
<feature type="binding site" evidence="18">
    <location>
        <position position="828"/>
    </location>
    <ligand>
        <name>ATP</name>
        <dbReference type="ChEBI" id="CHEBI:30616"/>
    </ligand>
</feature>
<dbReference type="PROSITE" id="PS00154">
    <property type="entry name" value="ATPASE_E1_E2"/>
    <property type="match status" value="1"/>
</dbReference>
<dbReference type="InterPro" id="IPR032630">
    <property type="entry name" value="P_typ_ATPase_c"/>
</dbReference>
<feature type="transmembrane region" description="Helical" evidence="20">
    <location>
        <begin position="1387"/>
        <end position="1408"/>
    </location>
</feature>
<feature type="binding site" evidence="18">
    <location>
        <position position="1004"/>
    </location>
    <ligand>
        <name>ATP</name>
        <dbReference type="ChEBI" id="CHEBI:30616"/>
    </ligand>
</feature>
<dbReference type="NCBIfam" id="TIGR01494">
    <property type="entry name" value="ATPase_P-type"/>
    <property type="match status" value="1"/>
</dbReference>
<dbReference type="InterPro" id="IPR023299">
    <property type="entry name" value="ATPase_P-typ_cyto_dom_N"/>
</dbReference>
<evidence type="ECO:0000256" key="6">
    <source>
        <dbReference type="ARBA" id="ARBA00022723"/>
    </source>
</evidence>
<keyword evidence="4" id="KW-0813">Transport</keyword>
<feature type="transmembrane region" description="Helical" evidence="20">
    <location>
        <begin position="1543"/>
        <end position="1563"/>
    </location>
</feature>
<comment type="catalytic activity">
    <reaction evidence="14 20">
        <text>ATP + H2O + phospholipidSide 1 = ADP + phosphate + phospholipidSide 2.</text>
        <dbReference type="EC" id="7.6.2.1"/>
    </reaction>
</comment>
<dbReference type="PANTHER" id="PTHR24092">
    <property type="entry name" value="PROBABLE PHOSPHOLIPID-TRANSPORTING ATPASE"/>
    <property type="match status" value="1"/>
</dbReference>
<dbReference type="Pfam" id="PF13246">
    <property type="entry name" value="Cation_ATPase"/>
    <property type="match status" value="1"/>
</dbReference>
<dbReference type="Gene3D" id="3.40.1110.10">
    <property type="entry name" value="Calcium-transporting ATPase, cytoplasmic domain N"/>
    <property type="match status" value="1"/>
</dbReference>
<dbReference type="OrthoDB" id="377733at2759"/>
<dbReference type="PANTHER" id="PTHR24092:SF180">
    <property type="entry name" value="PHOSPHOLIPID-TRANSPORTING ATPASE DNF1-RELATED"/>
    <property type="match status" value="1"/>
</dbReference>
<evidence type="ECO:0000256" key="8">
    <source>
        <dbReference type="ARBA" id="ARBA00022840"/>
    </source>
</evidence>
<feature type="compositionally biased region" description="Low complexity" evidence="21">
    <location>
        <begin position="1644"/>
        <end position="1654"/>
    </location>
</feature>
<feature type="transmembrane region" description="Helical" evidence="20">
    <location>
        <begin position="1356"/>
        <end position="1375"/>
    </location>
</feature>
<name>A0A9P7VC02_9ASCO</name>
<dbReference type="SFLD" id="SFLDF00027">
    <property type="entry name" value="p-type_atpase"/>
    <property type="match status" value="1"/>
</dbReference>
<evidence type="ECO:0000256" key="3">
    <source>
        <dbReference type="ARBA" id="ARBA00008109"/>
    </source>
</evidence>
<feature type="binding site" evidence="18">
    <location>
        <position position="1278"/>
    </location>
    <ligand>
        <name>ATP</name>
        <dbReference type="ChEBI" id="CHEBI:30616"/>
    </ligand>
</feature>
<dbReference type="EC" id="7.6.2.1" evidence="20"/>
<feature type="compositionally biased region" description="Basic residues" evidence="21">
    <location>
        <begin position="211"/>
        <end position="225"/>
    </location>
</feature>
<evidence type="ECO:0000256" key="20">
    <source>
        <dbReference type="RuleBase" id="RU362033"/>
    </source>
</evidence>
<dbReference type="Gene3D" id="2.70.150.10">
    <property type="entry name" value="Calcium-transporting ATPase, cytoplasmic transduction domain A"/>
    <property type="match status" value="1"/>
</dbReference>
<feature type="domain" description="P-type ATPase C-terminal" evidence="23">
    <location>
        <begin position="1324"/>
        <end position="1573"/>
    </location>
</feature>
<keyword evidence="25" id="KW-1185">Reference proteome</keyword>
<gene>
    <name evidence="24" type="primary">DNF1</name>
    <name evidence="24" type="ORF">KQ657_003774</name>
</gene>
<feature type="binding site" evidence="18">
    <location>
        <position position="829"/>
    </location>
    <ligand>
        <name>ATP</name>
        <dbReference type="ChEBI" id="CHEBI:30616"/>
    </ligand>
</feature>
<evidence type="ECO:0000256" key="21">
    <source>
        <dbReference type="SAM" id="MobiDB-lite"/>
    </source>
</evidence>
<keyword evidence="13 20" id="KW-0472">Membrane</keyword>
<sequence>MGESEGATSPFNDNNVAMDSEEQHQQYLDNNSQITTPINTTVIPMDTLPQDSNPRTVSYGSGASGEQSQGGQNPQYPSISHTSGFYSDGDSAFSALPTPNLNVDGSFPRSPPPPPLNQGAGGILLIPENTSRKPSIRFNVPPPSPPAPVLINTPSTTAAFHEYHNSQPKSPFADPSNHIIFESDNALKEFEDDEEHAYQIDGETDADNTMKRHRWGTTRNKKGRPKKENVNRSKTLRRLFHPHSANSRNNSDDSFQNLDDDNDLGSDNDEGSTKVHEVIDPRDKKHEKRTVVFNRVLPETFLDPETGKPLTNYPRNKITTTKYTPLNFIPKNVTFQFLHNVANFYFLGMIILGAFPIFGVPSPVLAAVPLIVILIITAFKDAIEDSRRTVSDMEVNNQITHILQQNEANPQTEYKYQNNNIDDEHVSLWRRFKKWNTRVLFKTIDKSRENFTLRGRALKKRRKMNQEVEDNQGDIRKSFESDIGDIGSPRASMESSNPFTDIPRKSLDVLKSLDAKVSMDMGRKSRTYSRKSGTYGRKSNHLARSNKLLQFARKYWKDIRVGDVVRVYNNEEIPADLVILATSDDDRCCYVETKNLDGETNLKVKQALKYGFKDHIIRRADDLAPNEFEIESEGPHPNLYLYEGNLLYSDTITGDIKQESITINNLLLRGCSLRNTKWVIGVTVFTGSDTKIMLNAGITPTKQSRISRELNYYVFLNFILLFILCFASGLVNGLYYRQKNVSRDFFEFGTIAGSPFKNGLVDFFVALILYQSLVPISLYITIEIIKTAQAFFIYSDINMYYERLDFPCVPKSWSISDDLGQIEYVFSDKTGTLTQNLMEFKKCTINGISYGRAYTEALAGMRKRMGIDVEHEALVERAAIAEDRIKMIEGLKSLSSNGSLEYEEEVTFISSEFVDDLKGARGEYQKHCAEHFMLCLALCHSVLAEENPKDASKLVLKAQSPDEAALVGTARSIGFEFQGQTKSGVILNIQGTKKVYQVLNIIEFNSTRKRMSAIIKIPGDTPDAKSKALLICKGADSIIYGRLSKLKNDSKLLEETSNQLAEYATEGLRTLCIAQRELTWEQYTEWNKKHLEAASSLNDRESQMEAVADSIERDLILLGGTAIEDRLQDGVPESIAILAQAGIKLWVLTGDKVETAINIGFSCNLLGNDMDLLLIKNTMTKEEKAKAHIDPNASLSEAELVDQVITRYLEYNFQMTGSYEELEKARGDHTPPNDGFGIVIDGDALKIALSNKQTERKFLLLCKQCKAVLCCRVSPAQKAAVVKLVKNTLDVMTLAIGDGSNDVAMIQAADVGVGIAGEEGRQAVMSSDYAIGQFRFLVKLLLAHGRWSYKRFSEMIPSFFFKNVIFSVALFWYGVYSDFDGTYLFEFTYLMFYNLAFTSLPVIFLGVFDQDVSGKVSMLVPQLYITGIMRSEFTDTKFWIYMVDAVYQSVISFFFPYLMYYVSFASKDGQPFDHRFWMGISVTSIACISCNGYILLHQYRWDYLSALIVFLSILIIYIWTGLWTSVTYSGEFYKAAAETFGELSYWAVTCVGVVACLLPRFFYDVTQKMLFPKDIDIIRECVKRGDFDAYPESYDPTDPNKVKISEYTSNVTKRLLAGTHQRQSSIESRFPDLEEQMVYVPGSSSTFVQSSTSSPYKSAEPGSTDESDATVPAVNEETKIPPIASQSNNRKLVIDLFKRKQKATSSFSDYSSYDNGSLINDYSFDQNRQSDLATEEIALEDFDNNRRMSRRISSDASRQANNRQS</sequence>
<feature type="compositionally biased region" description="Polar residues" evidence="21">
    <location>
        <begin position="1754"/>
        <end position="1765"/>
    </location>
</feature>
<feature type="binding site" evidence="18">
    <location>
        <position position="1302"/>
    </location>
    <ligand>
        <name>ATP</name>
        <dbReference type="ChEBI" id="CHEBI:30616"/>
    </ligand>
</feature>
<evidence type="ECO:0000256" key="12">
    <source>
        <dbReference type="ARBA" id="ARBA00023055"/>
    </source>
</evidence>
<feature type="active site" description="4-aspartylphosphate intermediate" evidence="17">
    <location>
        <position position="828"/>
    </location>
</feature>
<evidence type="ECO:0000256" key="18">
    <source>
        <dbReference type="PIRSR" id="PIRSR606539-2"/>
    </source>
</evidence>
<evidence type="ECO:0000256" key="9">
    <source>
        <dbReference type="ARBA" id="ARBA00022842"/>
    </source>
</evidence>
<evidence type="ECO:0000256" key="7">
    <source>
        <dbReference type="ARBA" id="ARBA00022741"/>
    </source>
</evidence>
<evidence type="ECO:0000313" key="24">
    <source>
        <dbReference type="EMBL" id="KAG7195248.1"/>
    </source>
</evidence>
<dbReference type="InterPro" id="IPR008250">
    <property type="entry name" value="ATPase_P-typ_transduc_dom_A_sf"/>
</dbReference>
<feature type="binding site" evidence="18">
    <location>
        <position position="1301"/>
    </location>
    <ligand>
        <name>ATP</name>
        <dbReference type="ChEBI" id="CHEBI:30616"/>
    </ligand>
</feature>
<keyword evidence="6 19" id="KW-0479">Metal-binding</keyword>
<evidence type="ECO:0000256" key="5">
    <source>
        <dbReference type="ARBA" id="ARBA00022692"/>
    </source>
</evidence>
<feature type="region of interest" description="Disordered" evidence="21">
    <location>
        <begin position="198"/>
        <end position="282"/>
    </location>
</feature>
<evidence type="ECO:0000256" key="2">
    <source>
        <dbReference type="ARBA" id="ARBA00004127"/>
    </source>
</evidence>
<evidence type="ECO:0000256" key="1">
    <source>
        <dbReference type="ARBA" id="ARBA00001946"/>
    </source>
</evidence>
<dbReference type="SUPFAM" id="SSF56784">
    <property type="entry name" value="HAD-like"/>
    <property type="match status" value="1"/>
</dbReference>
<dbReference type="GO" id="GO:0012505">
    <property type="term" value="C:endomembrane system"/>
    <property type="evidence" value="ECO:0007669"/>
    <property type="project" value="UniProtKB-SubCell"/>
</dbReference>
<dbReference type="SFLD" id="SFLDS00003">
    <property type="entry name" value="Haloacid_Dehalogenase"/>
    <property type="match status" value="1"/>
</dbReference>
<dbReference type="CDD" id="cd02073">
    <property type="entry name" value="P-type_ATPase_APLT_Dnf-like"/>
    <property type="match status" value="1"/>
</dbReference>
<dbReference type="InterPro" id="IPR023298">
    <property type="entry name" value="ATPase_P-typ_TM_dom_sf"/>
</dbReference>
<feature type="binding site" evidence="18">
    <location>
        <position position="1151"/>
    </location>
    <ligand>
        <name>ATP</name>
        <dbReference type="ChEBI" id="CHEBI:30616"/>
    </ligand>
</feature>
<dbReference type="RefSeq" id="XP_043050795.1">
    <property type="nucleotide sequence ID" value="XM_043194471.1"/>
</dbReference>
<dbReference type="NCBIfam" id="TIGR01652">
    <property type="entry name" value="ATPase-Plipid"/>
    <property type="match status" value="1"/>
</dbReference>
<keyword evidence="7 18" id="KW-0547">Nucleotide-binding</keyword>
<feature type="binding site" evidence="19">
    <location>
        <position position="830"/>
    </location>
    <ligand>
        <name>Mg(2+)</name>
        <dbReference type="ChEBI" id="CHEBI:18420"/>
    </ligand>
</feature>
<comment type="subcellular location">
    <subcellularLocation>
        <location evidence="2">Endomembrane system</location>
        <topology evidence="2">Multi-pass membrane protein</topology>
    </subcellularLocation>
    <subcellularLocation>
        <location evidence="20">Membrane</location>
        <topology evidence="20">Multi-pass membrane protein</topology>
    </subcellularLocation>
</comment>
<feature type="transmembrane region" description="Helical" evidence="20">
    <location>
        <begin position="1438"/>
        <end position="1464"/>
    </location>
</feature>
<dbReference type="GO" id="GO:1990531">
    <property type="term" value="C:phospholipid-translocating ATPase complex"/>
    <property type="evidence" value="ECO:0007669"/>
    <property type="project" value="UniProtKB-ARBA"/>
</dbReference>
<evidence type="ECO:0000259" key="23">
    <source>
        <dbReference type="Pfam" id="PF16212"/>
    </source>
</evidence>
<evidence type="ECO:0000259" key="22">
    <source>
        <dbReference type="Pfam" id="PF16209"/>
    </source>
</evidence>